<evidence type="ECO:0000256" key="1">
    <source>
        <dbReference type="ARBA" id="ARBA00004571"/>
    </source>
</evidence>
<keyword evidence="4 6" id="KW-0732">Signal</keyword>
<reference evidence="9 10" key="1">
    <citation type="submission" date="2018-12" db="EMBL/GenBank/DDBJ databases">
        <title>Genomic taxonomy of the Vibrionaceae family.</title>
        <authorList>
            <person name="Gomez-Gil B."/>
            <person name="Enciso-Ibarra K."/>
        </authorList>
    </citation>
    <scope>NUCLEOTIDE SEQUENCE [LARGE SCALE GENOMIC DNA]</scope>
    <source>
        <strain evidence="9 10">CAIM 594</strain>
    </source>
</reference>
<evidence type="ECO:0000313" key="11">
    <source>
        <dbReference type="Proteomes" id="UP000565719"/>
    </source>
</evidence>
<feature type="domain" description="Outer membrane protein beta-barrel" evidence="7">
    <location>
        <begin position="7"/>
        <end position="177"/>
    </location>
</feature>
<evidence type="ECO:0000313" key="9">
    <source>
        <dbReference type="EMBL" id="RSD32958.1"/>
    </source>
</evidence>
<dbReference type="RefSeq" id="WP_125319477.1">
    <property type="nucleotide sequence ID" value="NZ_AP024889.1"/>
</dbReference>
<comment type="subcellular location">
    <subcellularLocation>
        <location evidence="1">Cell outer membrane</location>
        <topology evidence="1">Multi-pass membrane protein</topology>
    </subcellularLocation>
</comment>
<dbReference type="Proteomes" id="UP000269041">
    <property type="component" value="Unassembled WGS sequence"/>
</dbReference>
<name>A0A3R9EFZ3_9VIBR</name>
<dbReference type="InterPro" id="IPR011250">
    <property type="entry name" value="OMP/PagP_B-barrel"/>
</dbReference>
<dbReference type="Gene3D" id="2.40.160.20">
    <property type="match status" value="1"/>
</dbReference>
<keyword evidence="10" id="KW-1185">Reference proteome</keyword>
<dbReference type="AlphaFoldDB" id="A0A3R9EFZ3"/>
<dbReference type="EMBL" id="RSFA01000002">
    <property type="protein sequence ID" value="RSD32958.1"/>
    <property type="molecule type" value="Genomic_DNA"/>
</dbReference>
<comment type="caution">
    <text evidence="9">The sequence shown here is derived from an EMBL/GenBank/DDBJ whole genome shotgun (WGS) entry which is preliminary data.</text>
</comment>
<reference evidence="8 11" key="2">
    <citation type="submission" date="2019-09" db="EMBL/GenBank/DDBJ databases">
        <title>Draft genome sequencing and comparative genomics of hatchery-associated Vibrios.</title>
        <authorList>
            <person name="Kehlet-Delgado H."/>
            <person name="Mueller R.S."/>
        </authorList>
    </citation>
    <scope>NUCLEOTIDE SEQUENCE [LARGE SCALE GENOMIC DNA]</scope>
    <source>
        <strain evidence="8 11">99-46-Y</strain>
    </source>
</reference>
<dbReference type="GO" id="GO:0009279">
    <property type="term" value="C:cell outer membrane"/>
    <property type="evidence" value="ECO:0007669"/>
    <property type="project" value="UniProtKB-SubCell"/>
</dbReference>
<dbReference type="Proteomes" id="UP000565719">
    <property type="component" value="Unassembled WGS sequence"/>
</dbReference>
<dbReference type="Pfam" id="PF13505">
    <property type="entry name" value="OMP_b-brl"/>
    <property type="match status" value="1"/>
</dbReference>
<dbReference type="OrthoDB" id="5873117at2"/>
<feature type="signal peptide" evidence="6">
    <location>
        <begin position="1"/>
        <end position="20"/>
    </location>
</feature>
<evidence type="ECO:0000313" key="10">
    <source>
        <dbReference type="Proteomes" id="UP000269041"/>
    </source>
</evidence>
<accession>A0A3R9EFZ3</accession>
<protein>
    <submittedName>
        <fullName evidence="8">Outer membrane beta-barrel protein</fullName>
    </submittedName>
</protein>
<evidence type="ECO:0000256" key="4">
    <source>
        <dbReference type="ARBA" id="ARBA00022729"/>
    </source>
</evidence>
<evidence type="ECO:0000256" key="3">
    <source>
        <dbReference type="ARBA" id="ARBA00022692"/>
    </source>
</evidence>
<dbReference type="PRINTS" id="PR00316">
    <property type="entry name" value="ENTEROVIROMP"/>
</dbReference>
<sequence>MKKTITIAALLGAATFNAQAAEHTVSLGYAQTDIKHIDSALHGLTLKYRYEGTSPVGFIASLTGTADSDSRSRIDPGLTITTVSETNRSYGSFHIGPTYRINEVVSAYATVGYARLEIENKQLGRTTSKIEDESFAAGGGFEFNLSKSFAINTGVELSEHLSDARALSYSVSLGYRF</sequence>
<feature type="chain" id="PRO_5044600223" evidence="6">
    <location>
        <begin position="21"/>
        <end position="177"/>
    </location>
</feature>
<dbReference type="InterPro" id="IPR000758">
    <property type="entry name" value="Enterovir_OMP"/>
</dbReference>
<dbReference type="EMBL" id="VTXC01000092">
    <property type="protein sequence ID" value="NOH73387.1"/>
    <property type="molecule type" value="Genomic_DNA"/>
</dbReference>
<evidence type="ECO:0000313" key="8">
    <source>
        <dbReference type="EMBL" id="NOH73387.1"/>
    </source>
</evidence>
<dbReference type="SUPFAM" id="SSF56925">
    <property type="entry name" value="OMPA-like"/>
    <property type="match status" value="1"/>
</dbReference>
<keyword evidence="5" id="KW-0472">Membrane</keyword>
<dbReference type="PANTHER" id="PTHR35892:SF2">
    <property type="entry name" value="OUTER MEMBRANE PROTEIN PAGN"/>
    <property type="match status" value="1"/>
</dbReference>
<evidence type="ECO:0000259" key="7">
    <source>
        <dbReference type="Pfam" id="PF13505"/>
    </source>
</evidence>
<dbReference type="InterPro" id="IPR051723">
    <property type="entry name" value="Bact_OM_Invasion-Related"/>
</dbReference>
<organism evidence="9 10">
    <name type="scientific">Vibrio pectenicida</name>
    <dbReference type="NCBI Taxonomy" id="62763"/>
    <lineage>
        <taxon>Bacteria</taxon>
        <taxon>Pseudomonadati</taxon>
        <taxon>Pseudomonadota</taxon>
        <taxon>Gammaproteobacteria</taxon>
        <taxon>Vibrionales</taxon>
        <taxon>Vibrionaceae</taxon>
        <taxon>Vibrio</taxon>
    </lineage>
</organism>
<keyword evidence="3" id="KW-0812">Transmembrane</keyword>
<proteinExistence type="predicted"/>
<keyword evidence="2" id="KW-1134">Transmembrane beta strand</keyword>
<dbReference type="GO" id="GO:0044384">
    <property type="term" value="C:host outer membrane"/>
    <property type="evidence" value="ECO:0007669"/>
    <property type="project" value="InterPro"/>
</dbReference>
<gene>
    <name evidence="9" type="ORF">EJA03_01515</name>
    <name evidence="8" type="ORF">F0225_18915</name>
</gene>
<evidence type="ECO:0000256" key="6">
    <source>
        <dbReference type="SAM" id="SignalP"/>
    </source>
</evidence>
<evidence type="ECO:0000256" key="5">
    <source>
        <dbReference type="ARBA" id="ARBA00023136"/>
    </source>
</evidence>
<evidence type="ECO:0000256" key="2">
    <source>
        <dbReference type="ARBA" id="ARBA00022452"/>
    </source>
</evidence>
<dbReference type="PANTHER" id="PTHR35892">
    <property type="entry name" value="OUTER MEMBRANE PROTEIN PAGN-RELATED"/>
    <property type="match status" value="1"/>
</dbReference>
<dbReference type="InterPro" id="IPR027385">
    <property type="entry name" value="Beta-barrel_OMP"/>
</dbReference>